<dbReference type="ExpressionAtlas" id="A0A2K3CUJ2">
    <property type="expression patterns" value="baseline"/>
</dbReference>
<accession>A0A2K3CUJ2</accession>
<organism evidence="2 3">
    <name type="scientific">Chlamydomonas reinhardtii</name>
    <name type="common">Chlamydomonas smithii</name>
    <dbReference type="NCBI Taxonomy" id="3055"/>
    <lineage>
        <taxon>Eukaryota</taxon>
        <taxon>Viridiplantae</taxon>
        <taxon>Chlorophyta</taxon>
        <taxon>core chlorophytes</taxon>
        <taxon>Chlorophyceae</taxon>
        <taxon>CS clade</taxon>
        <taxon>Chlamydomonadales</taxon>
        <taxon>Chlamydomonadaceae</taxon>
        <taxon>Chlamydomonas</taxon>
    </lineage>
</organism>
<protein>
    <submittedName>
        <fullName evidence="2">Uncharacterized protein</fullName>
    </submittedName>
</protein>
<evidence type="ECO:0000256" key="1">
    <source>
        <dbReference type="SAM" id="MobiDB-lite"/>
    </source>
</evidence>
<dbReference type="AlphaFoldDB" id="A0A2K3CUJ2"/>
<dbReference type="PANTHER" id="PTHR35462:SF2">
    <property type="entry name" value="TRANSMEMBRANE PROTEIN"/>
    <property type="match status" value="1"/>
</dbReference>
<dbReference type="GeneID" id="5717687"/>
<dbReference type="InParanoid" id="A0A2K3CUJ2"/>
<dbReference type="PaxDb" id="3055-EDP04456"/>
<evidence type="ECO:0000313" key="3">
    <source>
        <dbReference type="Proteomes" id="UP000006906"/>
    </source>
</evidence>
<gene>
    <name evidence="2" type="ORF">CHLRE_16g667150v5</name>
</gene>
<keyword evidence="3" id="KW-1185">Reference proteome</keyword>
<dbReference type="Gramene" id="PNW71953">
    <property type="protein sequence ID" value="PNW71953"/>
    <property type="gene ID" value="CHLRE_16g667150v5"/>
</dbReference>
<feature type="region of interest" description="Disordered" evidence="1">
    <location>
        <begin position="201"/>
        <end position="226"/>
    </location>
</feature>
<dbReference type="KEGG" id="cre:CHLRE_16g667150v5"/>
<dbReference type="OrthoDB" id="532932at2759"/>
<name>A0A2K3CUJ2_CHLRE</name>
<dbReference type="EMBL" id="CM008977">
    <property type="protein sequence ID" value="PNW71953.1"/>
    <property type="molecule type" value="Genomic_DNA"/>
</dbReference>
<reference evidence="2 3" key="1">
    <citation type="journal article" date="2007" name="Science">
        <title>The Chlamydomonas genome reveals the evolution of key animal and plant functions.</title>
        <authorList>
            <person name="Merchant S.S."/>
            <person name="Prochnik S.E."/>
            <person name="Vallon O."/>
            <person name="Harris E.H."/>
            <person name="Karpowicz S.J."/>
            <person name="Witman G.B."/>
            <person name="Terry A."/>
            <person name="Salamov A."/>
            <person name="Fritz-Laylin L.K."/>
            <person name="Marechal-Drouard L."/>
            <person name="Marshall W.F."/>
            <person name="Qu L.H."/>
            <person name="Nelson D.R."/>
            <person name="Sanderfoot A.A."/>
            <person name="Spalding M.H."/>
            <person name="Kapitonov V.V."/>
            <person name="Ren Q."/>
            <person name="Ferris P."/>
            <person name="Lindquist E."/>
            <person name="Shapiro H."/>
            <person name="Lucas S.M."/>
            <person name="Grimwood J."/>
            <person name="Schmutz J."/>
            <person name="Cardol P."/>
            <person name="Cerutti H."/>
            <person name="Chanfreau G."/>
            <person name="Chen C.L."/>
            <person name="Cognat V."/>
            <person name="Croft M.T."/>
            <person name="Dent R."/>
            <person name="Dutcher S."/>
            <person name="Fernandez E."/>
            <person name="Fukuzawa H."/>
            <person name="Gonzalez-Ballester D."/>
            <person name="Gonzalez-Halphen D."/>
            <person name="Hallmann A."/>
            <person name="Hanikenne M."/>
            <person name="Hippler M."/>
            <person name="Inwood W."/>
            <person name="Jabbari K."/>
            <person name="Kalanon M."/>
            <person name="Kuras R."/>
            <person name="Lefebvre P.A."/>
            <person name="Lemaire S.D."/>
            <person name="Lobanov A.V."/>
            <person name="Lohr M."/>
            <person name="Manuell A."/>
            <person name="Meier I."/>
            <person name="Mets L."/>
            <person name="Mittag M."/>
            <person name="Mittelmeier T."/>
            <person name="Moroney J.V."/>
            <person name="Moseley J."/>
            <person name="Napoli C."/>
            <person name="Nedelcu A.M."/>
            <person name="Niyogi K."/>
            <person name="Novoselov S.V."/>
            <person name="Paulsen I.T."/>
            <person name="Pazour G."/>
            <person name="Purton S."/>
            <person name="Ral J.P."/>
            <person name="Riano-Pachon D.M."/>
            <person name="Riekhof W."/>
            <person name="Rymarquis L."/>
            <person name="Schroda M."/>
            <person name="Stern D."/>
            <person name="Umen J."/>
            <person name="Willows R."/>
            <person name="Wilson N."/>
            <person name="Zimmer S.L."/>
            <person name="Allmer J."/>
            <person name="Balk J."/>
            <person name="Bisova K."/>
            <person name="Chen C.J."/>
            <person name="Elias M."/>
            <person name="Gendler K."/>
            <person name="Hauser C."/>
            <person name="Lamb M.R."/>
            <person name="Ledford H."/>
            <person name="Long J.C."/>
            <person name="Minagawa J."/>
            <person name="Page M.D."/>
            <person name="Pan J."/>
            <person name="Pootakham W."/>
            <person name="Roje S."/>
            <person name="Rose A."/>
            <person name="Stahlberg E."/>
            <person name="Terauchi A.M."/>
            <person name="Yang P."/>
            <person name="Ball S."/>
            <person name="Bowler C."/>
            <person name="Dieckmann C.L."/>
            <person name="Gladyshev V.N."/>
            <person name="Green P."/>
            <person name="Jorgensen R."/>
            <person name="Mayfield S."/>
            <person name="Mueller-Roeber B."/>
            <person name="Rajamani S."/>
            <person name="Sayre R.T."/>
            <person name="Brokstein P."/>
            <person name="Dubchak I."/>
            <person name="Goodstein D."/>
            <person name="Hornick L."/>
            <person name="Huang Y.W."/>
            <person name="Jhaveri J."/>
            <person name="Luo Y."/>
            <person name="Martinez D."/>
            <person name="Ngau W.C."/>
            <person name="Otillar B."/>
            <person name="Poliakov A."/>
            <person name="Porter A."/>
            <person name="Szajkowski L."/>
            <person name="Werner G."/>
            <person name="Zhou K."/>
            <person name="Grigoriev I.V."/>
            <person name="Rokhsar D.S."/>
            <person name="Grossman A.R."/>
        </authorList>
    </citation>
    <scope>NUCLEOTIDE SEQUENCE [LARGE SCALE GENOMIC DNA]</scope>
    <source>
        <strain evidence="3">CC-503</strain>
    </source>
</reference>
<dbReference type="Proteomes" id="UP000006906">
    <property type="component" value="Chromosome 16"/>
</dbReference>
<proteinExistence type="predicted"/>
<dbReference type="RefSeq" id="XP_001691966.2">
    <property type="nucleotide sequence ID" value="XM_001691914.2"/>
</dbReference>
<dbReference type="PANTHER" id="PTHR35462">
    <property type="match status" value="1"/>
</dbReference>
<evidence type="ECO:0000313" key="2">
    <source>
        <dbReference type="EMBL" id="PNW71953.1"/>
    </source>
</evidence>
<sequence length="226" mass="23604">MAPGPIDQDLWFGLDKLEHWLACGFCTLVTYWLCKRHYRLFRGRFTFGLLVGLLVGLLKELGDYLQLWPGALSGKDLVADVAGSVCAAAGLYLVEAKWGPPQPPHVDRHAAGCWGTIRSVLGLSNEPRVVDLEHGLVYGQRILRQGINNSLKDLKSLIPNSGALTRWGNLYGYKPLAVGGGGGGRGGLGLGGGGGGGGISSGGAVGSGGAMELHQTASKRADPSSA</sequence>